<dbReference type="EMBL" id="CAJVPU010000903">
    <property type="protein sequence ID" value="CAG8465908.1"/>
    <property type="molecule type" value="Genomic_DNA"/>
</dbReference>
<sequence length="158" mass="17175">MIPFTSQLRGDHTAVLLNDKIYFNGGNFSFRPQSTSVFASGQLFYLDVSKSFSIDDVSSMRGQTFLHGAGGSFLNVYDTTTQIYSTSSNSENFSTKRTQPNVPCVALNGYNPNGSSTSGIYLLDISQEDNYKWVTTFNPTTVTPISNSSSALSSTPNS</sequence>
<dbReference type="Proteomes" id="UP000789702">
    <property type="component" value="Unassembled WGS sequence"/>
</dbReference>
<accession>A0ACA9KCK2</accession>
<name>A0ACA9KCK2_9GLOM</name>
<comment type="caution">
    <text evidence="1">The sequence shown here is derived from an EMBL/GenBank/DDBJ whole genome shotgun (WGS) entry which is preliminary data.</text>
</comment>
<evidence type="ECO:0000313" key="2">
    <source>
        <dbReference type="Proteomes" id="UP000789702"/>
    </source>
</evidence>
<gene>
    <name evidence="1" type="ORF">DHETER_LOCUS1494</name>
</gene>
<reference evidence="1" key="1">
    <citation type="submission" date="2021-06" db="EMBL/GenBank/DDBJ databases">
        <authorList>
            <person name="Kallberg Y."/>
            <person name="Tangrot J."/>
            <person name="Rosling A."/>
        </authorList>
    </citation>
    <scope>NUCLEOTIDE SEQUENCE</scope>
    <source>
        <strain evidence="1">IL203A</strain>
    </source>
</reference>
<keyword evidence="2" id="KW-1185">Reference proteome</keyword>
<evidence type="ECO:0000313" key="1">
    <source>
        <dbReference type="EMBL" id="CAG8465908.1"/>
    </source>
</evidence>
<proteinExistence type="predicted"/>
<organism evidence="1 2">
    <name type="scientific">Dentiscutata heterogama</name>
    <dbReference type="NCBI Taxonomy" id="1316150"/>
    <lineage>
        <taxon>Eukaryota</taxon>
        <taxon>Fungi</taxon>
        <taxon>Fungi incertae sedis</taxon>
        <taxon>Mucoromycota</taxon>
        <taxon>Glomeromycotina</taxon>
        <taxon>Glomeromycetes</taxon>
        <taxon>Diversisporales</taxon>
        <taxon>Gigasporaceae</taxon>
        <taxon>Dentiscutata</taxon>
    </lineage>
</organism>
<protein>
    <submittedName>
        <fullName evidence="1">16597_t:CDS:1</fullName>
    </submittedName>
</protein>